<dbReference type="GO" id="GO:0005524">
    <property type="term" value="F:ATP binding"/>
    <property type="evidence" value="ECO:0007669"/>
    <property type="project" value="UniProtKB-UniRule"/>
</dbReference>
<dbReference type="PANTHER" id="PTHR10695">
    <property type="entry name" value="DEPHOSPHO-COA KINASE-RELATED"/>
    <property type="match status" value="1"/>
</dbReference>
<dbReference type="GO" id="GO:0005737">
    <property type="term" value="C:cytoplasm"/>
    <property type="evidence" value="ECO:0007669"/>
    <property type="project" value="UniProtKB-SubCell"/>
</dbReference>
<dbReference type="SUPFAM" id="SSF52540">
    <property type="entry name" value="P-loop containing nucleoside triphosphate hydrolases"/>
    <property type="match status" value="1"/>
</dbReference>
<keyword evidence="3 5" id="KW-0418">Kinase</keyword>
<reference evidence="5" key="1">
    <citation type="journal article" date="2014" name="Int. J. Syst. Evol. Microbiol.">
        <title>Complete genome sequence of Corynebacterium casei LMG S-19264T (=DSM 44701T), isolated from a smear-ripened cheese.</title>
        <authorList>
            <consortium name="US DOE Joint Genome Institute (JGI-PGF)"/>
            <person name="Walter F."/>
            <person name="Albersmeier A."/>
            <person name="Kalinowski J."/>
            <person name="Ruckert C."/>
        </authorList>
    </citation>
    <scope>NUCLEOTIDE SEQUENCE</scope>
    <source>
        <strain evidence="5">CCM 8606</strain>
    </source>
</reference>
<feature type="binding site" evidence="3">
    <location>
        <begin position="12"/>
        <end position="17"/>
    </location>
    <ligand>
        <name>ATP</name>
        <dbReference type="ChEBI" id="CHEBI:30616"/>
    </ligand>
</feature>
<dbReference type="PANTHER" id="PTHR10695:SF46">
    <property type="entry name" value="BIFUNCTIONAL COENZYME A SYNTHASE-RELATED"/>
    <property type="match status" value="1"/>
</dbReference>
<keyword evidence="2 3" id="KW-0067">ATP-binding</keyword>
<dbReference type="EC" id="2.7.1.24" evidence="3 4"/>
<comment type="caution">
    <text evidence="5">The sequence shown here is derived from an EMBL/GenBank/DDBJ whole genome shotgun (WGS) entry which is preliminary data.</text>
</comment>
<keyword evidence="3" id="KW-0173">Coenzyme A biosynthesis</keyword>
<dbReference type="EMBL" id="BMDH01000001">
    <property type="protein sequence ID" value="GGI13620.1"/>
    <property type="molecule type" value="Genomic_DNA"/>
</dbReference>
<dbReference type="UniPathway" id="UPA00241">
    <property type="reaction ID" value="UER00356"/>
</dbReference>
<comment type="catalytic activity">
    <reaction evidence="3">
        <text>3'-dephospho-CoA + ATP = ADP + CoA + H(+)</text>
        <dbReference type="Rhea" id="RHEA:18245"/>
        <dbReference type="ChEBI" id="CHEBI:15378"/>
        <dbReference type="ChEBI" id="CHEBI:30616"/>
        <dbReference type="ChEBI" id="CHEBI:57287"/>
        <dbReference type="ChEBI" id="CHEBI:57328"/>
        <dbReference type="ChEBI" id="CHEBI:456216"/>
        <dbReference type="EC" id="2.7.1.24"/>
    </reaction>
</comment>
<dbReference type="NCBIfam" id="TIGR00152">
    <property type="entry name" value="dephospho-CoA kinase"/>
    <property type="match status" value="1"/>
</dbReference>
<dbReference type="InterPro" id="IPR001977">
    <property type="entry name" value="Depp_CoAkinase"/>
</dbReference>
<proteinExistence type="inferred from homology"/>
<name>A0A8J3AIU8_9BIFI</name>
<evidence type="ECO:0000256" key="4">
    <source>
        <dbReference type="NCBIfam" id="TIGR00152"/>
    </source>
</evidence>
<evidence type="ECO:0000256" key="1">
    <source>
        <dbReference type="ARBA" id="ARBA00022741"/>
    </source>
</evidence>
<sequence length="220" mass="24845">MFTRAGLTGGIAAGKSTVAERFEDLGAYVIDYDKLAHQAVAPGSVGLQEVVRTFGRKARATDGTMNRQWMAKHVFNDDDARAKLNAIIHPIVFREAGRLEYMWLAKHPVPLGRRNLVIHDIPLLVETGRVGYFDTVITVEAPEALRIKRMVKMRGMSKKDAQARIRAQASSDLRLDVADYVIDSTKDFEHMYEDIDRLYTILTRPVVKTQYGFGLQRHEA</sequence>
<accession>A0A8J3AIU8</accession>
<dbReference type="GO" id="GO:0015937">
    <property type="term" value="P:coenzyme A biosynthetic process"/>
    <property type="evidence" value="ECO:0007669"/>
    <property type="project" value="UniProtKB-UniRule"/>
</dbReference>
<comment type="subcellular location">
    <subcellularLocation>
        <location evidence="3">Cytoplasm</location>
    </subcellularLocation>
</comment>
<protein>
    <recommendedName>
        <fullName evidence="3 4">Dephospho-CoA kinase</fullName>
        <ecNumber evidence="3 4">2.7.1.24</ecNumber>
    </recommendedName>
    <alternativeName>
        <fullName evidence="3">Dephosphocoenzyme A kinase</fullName>
    </alternativeName>
</protein>
<dbReference type="GO" id="GO:0004140">
    <property type="term" value="F:dephospho-CoA kinase activity"/>
    <property type="evidence" value="ECO:0007669"/>
    <property type="project" value="UniProtKB-UniRule"/>
</dbReference>
<dbReference type="CDD" id="cd02022">
    <property type="entry name" value="DPCK"/>
    <property type="match status" value="1"/>
</dbReference>
<dbReference type="RefSeq" id="WP_188354814.1">
    <property type="nucleotide sequence ID" value="NZ_BMDH01000001.1"/>
</dbReference>
<keyword evidence="3" id="KW-0963">Cytoplasm</keyword>
<evidence type="ECO:0000256" key="2">
    <source>
        <dbReference type="ARBA" id="ARBA00022840"/>
    </source>
</evidence>
<dbReference type="PROSITE" id="PS51219">
    <property type="entry name" value="DPCK"/>
    <property type="match status" value="1"/>
</dbReference>
<keyword evidence="3" id="KW-0808">Transferase</keyword>
<dbReference type="Gene3D" id="3.40.50.300">
    <property type="entry name" value="P-loop containing nucleotide triphosphate hydrolases"/>
    <property type="match status" value="1"/>
</dbReference>
<reference evidence="5" key="2">
    <citation type="submission" date="2020-09" db="EMBL/GenBank/DDBJ databases">
        <authorList>
            <person name="Sun Q."/>
            <person name="Sedlacek I."/>
        </authorList>
    </citation>
    <scope>NUCLEOTIDE SEQUENCE</scope>
    <source>
        <strain evidence="5">CCM 8606</strain>
    </source>
</reference>
<dbReference type="InterPro" id="IPR027417">
    <property type="entry name" value="P-loop_NTPase"/>
</dbReference>
<dbReference type="Proteomes" id="UP000619536">
    <property type="component" value="Unassembled WGS sequence"/>
</dbReference>
<gene>
    <name evidence="3 5" type="primary">coaE</name>
    <name evidence="5" type="ORF">GCM10007377_06870</name>
</gene>
<evidence type="ECO:0000313" key="5">
    <source>
        <dbReference type="EMBL" id="GGI13620.1"/>
    </source>
</evidence>
<comment type="function">
    <text evidence="3">Catalyzes the phosphorylation of the 3'-hydroxyl group of dephosphocoenzyme A to form coenzyme A.</text>
</comment>
<dbReference type="HAMAP" id="MF_00376">
    <property type="entry name" value="Dephospho_CoA_kinase"/>
    <property type="match status" value="1"/>
</dbReference>
<comment type="similarity">
    <text evidence="3">Belongs to the CoaE family.</text>
</comment>
<keyword evidence="6" id="KW-1185">Reference proteome</keyword>
<evidence type="ECO:0000256" key="3">
    <source>
        <dbReference type="HAMAP-Rule" id="MF_00376"/>
    </source>
</evidence>
<dbReference type="Pfam" id="PF01121">
    <property type="entry name" value="CoaE"/>
    <property type="match status" value="1"/>
</dbReference>
<dbReference type="AlphaFoldDB" id="A0A8J3AIU8"/>
<organism evidence="5 6">
    <name type="scientific">Galliscardovia ingluviei</name>
    <dbReference type="NCBI Taxonomy" id="1769422"/>
    <lineage>
        <taxon>Bacteria</taxon>
        <taxon>Bacillati</taxon>
        <taxon>Actinomycetota</taxon>
        <taxon>Actinomycetes</taxon>
        <taxon>Bifidobacteriales</taxon>
        <taxon>Bifidobacteriaceae</taxon>
        <taxon>Galliscardovia</taxon>
    </lineage>
</organism>
<evidence type="ECO:0000313" key="6">
    <source>
        <dbReference type="Proteomes" id="UP000619536"/>
    </source>
</evidence>
<comment type="pathway">
    <text evidence="3">Cofactor biosynthesis; coenzyme A biosynthesis; CoA from (R)-pantothenate: step 5/5.</text>
</comment>
<keyword evidence="1 3" id="KW-0547">Nucleotide-binding</keyword>